<dbReference type="SUPFAM" id="SSF55486">
    <property type="entry name" value="Metalloproteases ('zincins'), catalytic domain"/>
    <property type="match status" value="1"/>
</dbReference>
<dbReference type="AlphaFoldDB" id="A0A7W9G774"/>
<dbReference type="HAMAP" id="MF_00009">
    <property type="entry name" value="Endoribonucl_YbeY"/>
    <property type="match status" value="1"/>
</dbReference>
<accession>A0A7W9G774</accession>
<keyword evidence="5 9" id="KW-0479">Metal-binding</keyword>
<evidence type="ECO:0000313" key="11">
    <source>
        <dbReference type="Proteomes" id="UP000579153"/>
    </source>
</evidence>
<dbReference type="Proteomes" id="UP000579153">
    <property type="component" value="Unassembled WGS sequence"/>
</dbReference>
<comment type="caution">
    <text evidence="10">The sequence shown here is derived from an EMBL/GenBank/DDBJ whole genome shotgun (WGS) entry which is preliminary data.</text>
</comment>
<name>A0A7W9G774_9ACTN</name>
<comment type="function">
    <text evidence="9">Single strand-specific metallo-endoribonuclease involved in late-stage 70S ribosome quality control and in maturation of the 3' terminus of the 16S rRNA.</text>
</comment>
<sequence>MSIEINNESGVAVDEEKLAALAAHVLGEMGINPLAELSIVVVDEDAMAELHEKWMGEPGPTDVLAFPMDELRPGGGARGDSESPADPALLGDVVLCPHVAARQAKEAGHSAADELELLCTHGILHLLGYDHAEPEEHKEMFGLQARLLESWQEVRNPR</sequence>
<dbReference type="GO" id="GO:0004222">
    <property type="term" value="F:metalloendopeptidase activity"/>
    <property type="evidence" value="ECO:0007669"/>
    <property type="project" value="InterPro"/>
</dbReference>
<dbReference type="GO" id="GO:0008270">
    <property type="term" value="F:zinc ion binding"/>
    <property type="evidence" value="ECO:0007669"/>
    <property type="project" value="UniProtKB-UniRule"/>
</dbReference>
<dbReference type="EC" id="3.1.-.-" evidence="9"/>
<evidence type="ECO:0000256" key="3">
    <source>
        <dbReference type="ARBA" id="ARBA00022552"/>
    </source>
</evidence>
<keyword evidence="9" id="KW-0963">Cytoplasm</keyword>
<organism evidence="10 11">
    <name type="scientific">Nonomuraea jabiensis</name>
    <dbReference type="NCBI Taxonomy" id="882448"/>
    <lineage>
        <taxon>Bacteria</taxon>
        <taxon>Bacillati</taxon>
        <taxon>Actinomycetota</taxon>
        <taxon>Actinomycetes</taxon>
        <taxon>Streptosporangiales</taxon>
        <taxon>Streptosporangiaceae</taxon>
        <taxon>Nonomuraea</taxon>
    </lineage>
</organism>
<comment type="subcellular location">
    <subcellularLocation>
        <location evidence="9">Cytoplasm</location>
    </subcellularLocation>
</comment>
<evidence type="ECO:0000313" key="10">
    <source>
        <dbReference type="EMBL" id="MBB5778504.1"/>
    </source>
</evidence>
<evidence type="ECO:0000256" key="5">
    <source>
        <dbReference type="ARBA" id="ARBA00022723"/>
    </source>
</evidence>
<feature type="binding site" evidence="9">
    <location>
        <position position="125"/>
    </location>
    <ligand>
        <name>Zn(2+)</name>
        <dbReference type="ChEBI" id="CHEBI:29105"/>
        <note>catalytic</note>
    </ligand>
</feature>
<keyword evidence="11" id="KW-1185">Reference proteome</keyword>
<dbReference type="InterPro" id="IPR002036">
    <property type="entry name" value="YbeY"/>
</dbReference>
<dbReference type="Gene3D" id="3.40.390.30">
    <property type="entry name" value="Metalloproteases ('zincins'), catalytic domain"/>
    <property type="match status" value="1"/>
</dbReference>
<keyword evidence="6 9" id="KW-0255">Endonuclease</keyword>
<evidence type="ECO:0000256" key="9">
    <source>
        <dbReference type="HAMAP-Rule" id="MF_00009"/>
    </source>
</evidence>
<comment type="similarity">
    <text evidence="1 9">Belongs to the endoribonuclease YbeY family.</text>
</comment>
<gene>
    <name evidence="9" type="primary">ybeY</name>
    <name evidence="10" type="ORF">HD596_005260</name>
</gene>
<evidence type="ECO:0000256" key="4">
    <source>
        <dbReference type="ARBA" id="ARBA00022722"/>
    </source>
</evidence>
<evidence type="ECO:0000256" key="7">
    <source>
        <dbReference type="ARBA" id="ARBA00022801"/>
    </source>
</evidence>
<dbReference type="GO" id="GO:0005737">
    <property type="term" value="C:cytoplasm"/>
    <property type="evidence" value="ECO:0007669"/>
    <property type="project" value="UniProtKB-SubCell"/>
</dbReference>
<dbReference type="NCBIfam" id="TIGR00043">
    <property type="entry name" value="rRNA maturation RNase YbeY"/>
    <property type="match status" value="1"/>
</dbReference>
<keyword evidence="7 9" id="KW-0378">Hydrolase</keyword>
<dbReference type="PANTHER" id="PTHR46986">
    <property type="entry name" value="ENDORIBONUCLEASE YBEY, CHLOROPLASTIC"/>
    <property type="match status" value="1"/>
</dbReference>
<dbReference type="GO" id="GO:0004521">
    <property type="term" value="F:RNA endonuclease activity"/>
    <property type="evidence" value="ECO:0007669"/>
    <property type="project" value="UniProtKB-UniRule"/>
</dbReference>
<evidence type="ECO:0000256" key="6">
    <source>
        <dbReference type="ARBA" id="ARBA00022759"/>
    </source>
</evidence>
<proteinExistence type="inferred from homology"/>
<reference evidence="10 11" key="1">
    <citation type="submission" date="2020-08" db="EMBL/GenBank/DDBJ databases">
        <title>Sequencing the genomes of 1000 actinobacteria strains.</title>
        <authorList>
            <person name="Klenk H.-P."/>
        </authorList>
    </citation>
    <scope>NUCLEOTIDE SEQUENCE [LARGE SCALE GENOMIC DNA]</scope>
    <source>
        <strain evidence="10 11">DSM 45507</strain>
    </source>
</reference>
<evidence type="ECO:0000256" key="2">
    <source>
        <dbReference type="ARBA" id="ARBA00022517"/>
    </source>
</evidence>
<evidence type="ECO:0000256" key="1">
    <source>
        <dbReference type="ARBA" id="ARBA00010875"/>
    </source>
</evidence>
<keyword evidence="8 9" id="KW-0862">Zinc</keyword>
<dbReference type="Pfam" id="PF02130">
    <property type="entry name" value="YbeY"/>
    <property type="match status" value="1"/>
</dbReference>
<dbReference type="PROSITE" id="PS01306">
    <property type="entry name" value="UPF0054"/>
    <property type="match status" value="1"/>
</dbReference>
<dbReference type="PANTHER" id="PTHR46986:SF1">
    <property type="entry name" value="ENDORIBONUCLEASE YBEY, CHLOROPLASTIC"/>
    <property type="match status" value="1"/>
</dbReference>
<keyword evidence="3 9" id="KW-0698">rRNA processing</keyword>
<dbReference type="EMBL" id="JACHMB010000001">
    <property type="protein sequence ID" value="MBB5778504.1"/>
    <property type="molecule type" value="Genomic_DNA"/>
</dbReference>
<dbReference type="InterPro" id="IPR023091">
    <property type="entry name" value="MetalPrtase_cat_dom_sf_prd"/>
</dbReference>
<feature type="binding site" evidence="9">
    <location>
        <position position="131"/>
    </location>
    <ligand>
        <name>Zn(2+)</name>
        <dbReference type="ChEBI" id="CHEBI:29105"/>
        <note>catalytic</note>
    </ligand>
</feature>
<dbReference type="RefSeq" id="WP_185071922.1">
    <property type="nucleotide sequence ID" value="NZ_JACHMB010000001.1"/>
</dbReference>
<keyword evidence="2 9" id="KW-0690">Ribosome biogenesis</keyword>
<keyword evidence="4 9" id="KW-0540">Nuclease</keyword>
<feature type="binding site" evidence="9">
    <location>
        <position position="121"/>
    </location>
    <ligand>
        <name>Zn(2+)</name>
        <dbReference type="ChEBI" id="CHEBI:29105"/>
        <note>catalytic</note>
    </ligand>
</feature>
<protein>
    <recommendedName>
        <fullName evidence="9">Endoribonuclease YbeY</fullName>
        <ecNumber evidence="9">3.1.-.-</ecNumber>
    </recommendedName>
</protein>
<dbReference type="GO" id="GO:0006364">
    <property type="term" value="P:rRNA processing"/>
    <property type="evidence" value="ECO:0007669"/>
    <property type="project" value="UniProtKB-UniRule"/>
</dbReference>
<comment type="cofactor">
    <cofactor evidence="9">
        <name>Zn(2+)</name>
        <dbReference type="ChEBI" id="CHEBI:29105"/>
    </cofactor>
    <text evidence="9">Binds 1 zinc ion.</text>
</comment>
<dbReference type="InterPro" id="IPR020549">
    <property type="entry name" value="YbeY_CS"/>
</dbReference>
<evidence type="ECO:0000256" key="8">
    <source>
        <dbReference type="ARBA" id="ARBA00022833"/>
    </source>
</evidence>